<proteinExistence type="predicted"/>
<dbReference type="AlphaFoldDB" id="A0A7S9HC65"/>
<sequence>MKVLLVNTYDSGGAGTACVRLHNALLKHGVSSHLLTMHKTRTDIPFHYSYEDMSGAEPTNILNRLNSLTIGNREIDTTTIKNISQSASQFTDVFSSIYSDCRIEDIPDIGSYDVINLHWTSRFLNWPSFFVSKIIKKVVWTLHDMAPFTGGYHYSNGFEGYKNDDALPHFLRQTAEPNLSKMLLAEKQAILNASTIPVAIVSPSKWLLQCSQQSTLFNKKSHHHIFNCVPEEFKVSDSATLASRVNITKGTKVILFVSDAKKSYRKGFHFIERLIDELPASQFTFINVGGELACHKSNVINLGRIADQNELAEAYILADRVVVPSLEDNSPNVVIESLVCGTPVVGFSIGGMTDFVTDNKCVYLSDDVSFQGLKKTLLDSLLSDASAVNNESLTPARKRYSEDEQAKSYLEVFTE</sequence>
<evidence type="ECO:0000313" key="2">
    <source>
        <dbReference type="EMBL" id="QPG04956.1"/>
    </source>
</evidence>
<protein>
    <submittedName>
        <fullName evidence="2">Glycosyltransferase</fullName>
    </submittedName>
</protein>
<keyword evidence="3" id="KW-1185">Reference proteome</keyword>
<dbReference type="GO" id="GO:0016757">
    <property type="term" value="F:glycosyltransferase activity"/>
    <property type="evidence" value="ECO:0007669"/>
    <property type="project" value="TreeGrafter"/>
</dbReference>
<dbReference type="Proteomes" id="UP000595095">
    <property type="component" value="Chromosome"/>
</dbReference>
<dbReference type="PANTHER" id="PTHR46401">
    <property type="entry name" value="GLYCOSYLTRANSFERASE WBBK-RELATED"/>
    <property type="match status" value="1"/>
</dbReference>
<name>A0A7S9HC65_9ALTE</name>
<dbReference type="RefSeq" id="WP_195810047.1">
    <property type="nucleotide sequence ID" value="NZ_CP064795.1"/>
</dbReference>
<organism evidence="2 3">
    <name type="scientific">Salinimonas marina</name>
    <dbReference type="NCBI Taxonomy" id="2785918"/>
    <lineage>
        <taxon>Bacteria</taxon>
        <taxon>Pseudomonadati</taxon>
        <taxon>Pseudomonadota</taxon>
        <taxon>Gammaproteobacteria</taxon>
        <taxon>Alteromonadales</taxon>
        <taxon>Alteromonadaceae</taxon>
        <taxon>Alteromonas/Salinimonas group</taxon>
        <taxon>Salinimonas</taxon>
    </lineage>
</organism>
<dbReference type="GO" id="GO:0009103">
    <property type="term" value="P:lipopolysaccharide biosynthetic process"/>
    <property type="evidence" value="ECO:0007669"/>
    <property type="project" value="TreeGrafter"/>
</dbReference>
<evidence type="ECO:0000256" key="1">
    <source>
        <dbReference type="ARBA" id="ARBA00022679"/>
    </source>
</evidence>
<dbReference type="PANTHER" id="PTHR46401:SF2">
    <property type="entry name" value="GLYCOSYLTRANSFERASE WBBK-RELATED"/>
    <property type="match status" value="1"/>
</dbReference>
<dbReference type="SUPFAM" id="SSF53756">
    <property type="entry name" value="UDP-Glycosyltransferase/glycogen phosphorylase"/>
    <property type="match status" value="1"/>
</dbReference>
<dbReference type="Gene3D" id="3.40.50.2000">
    <property type="entry name" value="Glycogen Phosphorylase B"/>
    <property type="match status" value="2"/>
</dbReference>
<dbReference type="Pfam" id="PF13692">
    <property type="entry name" value="Glyco_trans_1_4"/>
    <property type="match status" value="1"/>
</dbReference>
<dbReference type="EMBL" id="CP064795">
    <property type="protein sequence ID" value="QPG04956.1"/>
    <property type="molecule type" value="Genomic_DNA"/>
</dbReference>
<evidence type="ECO:0000313" key="3">
    <source>
        <dbReference type="Proteomes" id="UP000595095"/>
    </source>
</evidence>
<reference evidence="2 3" key="1">
    <citation type="submission" date="2020-11" db="EMBL/GenBank/DDBJ databases">
        <title>Complete genome sequence for Salinimonas sp. strain G2-b.</title>
        <authorList>
            <person name="Park S.-J."/>
        </authorList>
    </citation>
    <scope>NUCLEOTIDE SEQUENCE [LARGE SCALE GENOMIC DNA]</scope>
    <source>
        <strain evidence="2 3">G2-b</strain>
    </source>
</reference>
<accession>A0A7S9HC65</accession>
<keyword evidence="1 2" id="KW-0808">Transferase</keyword>
<dbReference type="KEGG" id="smaa:IT774_12435"/>
<gene>
    <name evidence="2" type="ORF">IT774_12435</name>
</gene>